<dbReference type="AlphaFoldDB" id="A0AA38MGC5"/>
<evidence type="ECO:0000313" key="2">
    <source>
        <dbReference type="Proteomes" id="UP001168821"/>
    </source>
</evidence>
<dbReference type="EMBL" id="JALNTZ010000004">
    <property type="protein sequence ID" value="KAJ3655582.1"/>
    <property type="molecule type" value="Genomic_DNA"/>
</dbReference>
<evidence type="ECO:0000313" key="1">
    <source>
        <dbReference type="EMBL" id="KAJ3655582.1"/>
    </source>
</evidence>
<dbReference type="Proteomes" id="UP001168821">
    <property type="component" value="Unassembled WGS sequence"/>
</dbReference>
<protein>
    <submittedName>
        <fullName evidence="1">Uncharacterized protein</fullName>
    </submittedName>
</protein>
<sequence length="72" mass="8045">MLCKCKNAEGVVRIQFEFLNFKRIPRAQETVGKKKRLATNDTKKGDMRASFGPLRATVLVRSIGKPSSPPEP</sequence>
<reference evidence="1" key="1">
    <citation type="journal article" date="2023" name="G3 (Bethesda)">
        <title>Whole genome assemblies of Zophobas morio and Tenebrio molitor.</title>
        <authorList>
            <person name="Kaur S."/>
            <person name="Stinson S.A."/>
            <person name="diCenzo G.C."/>
        </authorList>
    </citation>
    <scope>NUCLEOTIDE SEQUENCE</scope>
    <source>
        <strain evidence="1">QUZm001</strain>
    </source>
</reference>
<accession>A0AA38MGC5</accession>
<name>A0AA38MGC5_9CUCU</name>
<gene>
    <name evidence="1" type="ORF">Zmor_014705</name>
</gene>
<proteinExistence type="predicted"/>
<comment type="caution">
    <text evidence="1">The sequence shown here is derived from an EMBL/GenBank/DDBJ whole genome shotgun (WGS) entry which is preliminary data.</text>
</comment>
<keyword evidence="2" id="KW-1185">Reference proteome</keyword>
<organism evidence="1 2">
    <name type="scientific">Zophobas morio</name>
    <dbReference type="NCBI Taxonomy" id="2755281"/>
    <lineage>
        <taxon>Eukaryota</taxon>
        <taxon>Metazoa</taxon>
        <taxon>Ecdysozoa</taxon>
        <taxon>Arthropoda</taxon>
        <taxon>Hexapoda</taxon>
        <taxon>Insecta</taxon>
        <taxon>Pterygota</taxon>
        <taxon>Neoptera</taxon>
        <taxon>Endopterygota</taxon>
        <taxon>Coleoptera</taxon>
        <taxon>Polyphaga</taxon>
        <taxon>Cucujiformia</taxon>
        <taxon>Tenebrionidae</taxon>
        <taxon>Zophobas</taxon>
    </lineage>
</organism>